<proteinExistence type="predicted"/>
<protein>
    <submittedName>
        <fullName evidence="1">Uncharacterized protein</fullName>
    </submittedName>
</protein>
<name>A0A372ISG9_9BACT</name>
<organism evidence="1 2">
    <name type="scientific">Paracidobacterium acidisoli</name>
    <dbReference type="NCBI Taxonomy" id="2303751"/>
    <lineage>
        <taxon>Bacteria</taxon>
        <taxon>Pseudomonadati</taxon>
        <taxon>Acidobacteriota</taxon>
        <taxon>Terriglobia</taxon>
        <taxon>Terriglobales</taxon>
        <taxon>Acidobacteriaceae</taxon>
        <taxon>Paracidobacterium</taxon>
    </lineage>
</organism>
<comment type="caution">
    <text evidence="1">The sequence shown here is derived from an EMBL/GenBank/DDBJ whole genome shotgun (WGS) entry which is preliminary data.</text>
</comment>
<keyword evidence="2" id="KW-1185">Reference proteome</keyword>
<evidence type="ECO:0000313" key="1">
    <source>
        <dbReference type="EMBL" id="RFU17844.1"/>
    </source>
</evidence>
<gene>
    <name evidence="1" type="ORF">D0Y96_06980</name>
</gene>
<dbReference type="AlphaFoldDB" id="A0A372ISG9"/>
<dbReference type="Proteomes" id="UP000264702">
    <property type="component" value="Unassembled WGS sequence"/>
</dbReference>
<reference evidence="1 2" key="1">
    <citation type="submission" date="2018-08" db="EMBL/GenBank/DDBJ databases">
        <title>Acidipila sp. 4G-K13, an acidobacterium isolated from forest soil.</title>
        <authorList>
            <person name="Gao Z.-H."/>
            <person name="Qiu L.-H."/>
        </authorList>
    </citation>
    <scope>NUCLEOTIDE SEQUENCE [LARGE SCALE GENOMIC DNA]</scope>
    <source>
        <strain evidence="1 2">4G-K13</strain>
    </source>
</reference>
<evidence type="ECO:0000313" key="2">
    <source>
        <dbReference type="Proteomes" id="UP000264702"/>
    </source>
</evidence>
<dbReference type="EMBL" id="QVQT01000002">
    <property type="protein sequence ID" value="RFU17844.1"/>
    <property type="molecule type" value="Genomic_DNA"/>
</dbReference>
<sequence>MSRRMRHVRRWAERQGLTGPPGLKPLFFCLFHRAKARCFYRVSLARDENCRSLDFARDDKGADQWMK</sequence>
<accession>A0A372ISG9</accession>